<evidence type="ECO:0000313" key="2">
    <source>
        <dbReference type="EMBL" id="GCF10041.1"/>
    </source>
</evidence>
<accession>A0A5A5TEP6</accession>
<protein>
    <submittedName>
        <fullName evidence="2">Esterase</fullName>
    </submittedName>
</protein>
<keyword evidence="3" id="KW-1185">Reference proteome</keyword>
<dbReference type="OrthoDB" id="151598at2"/>
<gene>
    <name evidence="2" type="primary">estC</name>
    <name evidence="2" type="ORF">KDI_36050</name>
</gene>
<evidence type="ECO:0000313" key="3">
    <source>
        <dbReference type="Proteomes" id="UP000322530"/>
    </source>
</evidence>
<sequence>MNTYVLIHGAWLGGWCWSKLTPLLKQAGHRIVTFDLPAHGEDSSPVSSASLQSYTDQVAQMLEQQPEPVIIVAHSMGGVVASQVAERHPERIQTLVYLSAYLLRESESLSQIAGSDREAKLGTYFVVNEPQGTLGIREEGLKEALFADCPDEDVSRAKIKYRDEPLAPLVTPVSVSTQRFGRVPRVYIQTLQDRVVSPAAQKQMYTATPCQRVFSLETGHLPFFAAPDKLAAHLLSLSQE</sequence>
<dbReference type="EMBL" id="BIXY01000057">
    <property type="protein sequence ID" value="GCF10041.1"/>
    <property type="molecule type" value="Genomic_DNA"/>
</dbReference>
<dbReference type="Proteomes" id="UP000322530">
    <property type="component" value="Unassembled WGS sequence"/>
</dbReference>
<evidence type="ECO:0000259" key="1">
    <source>
        <dbReference type="Pfam" id="PF12697"/>
    </source>
</evidence>
<dbReference type="PRINTS" id="PR00111">
    <property type="entry name" value="ABHYDROLASE"/>
</dbReference>
<dbReference type="PANTHER" id="PTHR10992:SF1086">
    <property type="entry name" value="AB HYDROLASE-1 DOMAIN-CONTAINING PROTEIN"/>
    <property type="match status" value="1"/>
</dbReference>
<dbReference type="InterPro" id="IPR000073">
    <property type="entry name" value="AB_hydrolase_1"/>
</dbReference>
<reference evidence="2 3" key="1">
    <citation type="submission" date="2019-01" db="EMBL/GenBank/DDBJ databases">
        <title>Draft genome sequence of Dictyobacter sp. Uno17.</title>
        <authorList>
            <person name="Wang C.M."/>
            <person name="Zheng Y."/>
            <person name="Sakai Y."/>
            <person name="Abe K."/>
            <person name="Yokota A."/>
            <person name="Yabe S."/>
        </authorList>
    </citation>
    <scope>NUCLEOTIDE SEQUENCE [LARGE SCALE GENOMIC DNA]</scope>
    <source>
        <strain evidence="2 3">Uno17</strain>
    </source>
</reference>
<dbReference type="PANTHER" id="PTHR10992">
    <property type="entry name" value="METHYLESTERASE FAMILY MEMBER"/>
    <property type="match status" value="1"/>
</dbReference>
<dbReference type="InterPro" id="IPR045889">
    <property type="entry name" value="MES/HNL"/>
</dbReference>
<proteinExistence type="predicted"/>
<comment type="caution">
    <text evidence="2">The sequence shown here is derived from an EMBL/GenBank/DDBJ whole genome shotgun (WGS) entry which is preliminary data.</text>
</comment>
<dbReference type="AlphaFoldDB" id="A0A5A5TEP6"/>
<dbReference type="InterPro" id="IPR029058">
    <property type="entry name" value="AB_hydrolase_fold"/>
</dbReference>
<dbReference type="Gene3D" id="3.40.50.1820">
    <property type="entry name" value="alpha/beta hydrolase"/>
    <property type="match status" value="1"/>
</dbReference>
<feature type="domain" description="AB hydrolase-1" evidence="1">
    <location>
        <begin position="5"/>
        <end position="232"/>
    </location>
</feature>
<dbReference type="RefSeq" id="WP_149402945.1">
    <property type="nucleotide sequence ID" value="NZ_BIXY01000057.1"/>
</dbReference>
<dbReference type="GO" id="GO:0080030">
    <property type="term" value="F:methyl indole-3-acetate esterase activity"/>
    <property type="evidence" value="ECO:0007669"/>
    <property type="project" value="TreeGrafter"/>
</dbReference>
<organism evidence="2 3">
    <name type="scientific">Dictyobacter arantiisoli</name>
    <dbReference type="NCBI Taxonomy" id="2014874"/>
    <lineage>
        <taxon>Bacteria</taxon>
        <taxon>Bacillati</taxon>
        <taxon>Chloroflexota</taxon>
        <taxon>Ktedonobacteria</taxon>
        <taxon>Ktedonobacterales</taxon>
        <taxon>Dictyobacteraceae</taxon>
        <taxon>Dictyobacter</taxon>
    </lineage>
</organism>
<dbReference type="SUPFAM" id="SSF53474">
    <property type="entry name" value="alpha/beta-Hydrolases"/>
    <property type="match status" value="1"/>
</dbReference>
<dbReference type="GO" id="GO:0080032">
    <property type="term" value="F:methyl jasmonate esterase activity"/>
    <property type="evidence" value="ECO:0007669"/>
    <property type="project" value="TreeGrafter"/>
</dbReference>
<dbReference type="Pfam" id="PF12697">
    <property type="entry name" value="Abhydrolase_6"/>
    <property type="match status" value="1"/>
</dbReference>
<name>A0A5A5TEP6_9CHLR</name>